<dbReference type="RefSeq" id="WP_017015383.1">
    <property type="nucleotide sequence ID" value="NZ_FOWR01000001.1"/>
</dbReference>
<dbReference type="InterPro" id="IPR017735">
    <property type="entry name" value="T6SS_FHA"/>
</dbReference>
<evidence type="ECO:0000259" key="1">
    <source>
        <dbReference type="Pfam" id="PF00498"/>
    </source>
</evidence>
<proteinExistence type="predicted"/>
<dbReference type="GeneID" id="35873671"/>
<gene>
    <name evidence="3" type="ORF">SAMN03084138_00093</name>
</gene>
<feature type="domain" description="FHA" evidence="1">
    <location>
        <begin position="43"/>
        <end position="110"/>
    </location>
</feature>
<accession>A0A1I5JC47</accession>
<dbReference type="Pfam" id="PF00498">
    <property type="entry name" value="FHA"/>
    <property type="match status" value="1"/>
</dbReference>
<dbReference type="SUPFAM" id="SSF49879">
    <property type="entry name" value="SMAD/FHA domain"/>
    <property type="match status" value="1"/>
</dbReference>
<sequence>MSQQLTDASETSSKQQVLLVVTNTQFLEAGLSAKHTFTHEGGSIGASEADDWYLRDREGRVFTHHAEILSIDGELCLLDVRGACYMNGATIPVGGGKPVRLNENDVVLIGPYKIRIHLVEAGQEVVSGQHGLEQVFFSEPNALDIGSEKKQSDKEPPEDDVIDDPLAALDALTAASLETSPLDDEIASSSPAQEKEDYLLARDTEWHGSEKTVHADSEYEMSSAITLKKSLMNEEYPMDDKTLERLEEEVGRNFSENTKGEAKSDYSNSDYAAGAGADYGTSGAALPDDANHLVVGPILRGLGAQAGNAGNMAEMQALSEEMGASLQAAIRGLLELHTQVEESRYGMMNKNLQPIEDNPLRLGLDYKNTVETMYDRQRSAVHLSAPSAISESLTNVRHHNEAVQIATTEALTQILRALSPDVLMRRFSAYRRPGETTPESADAWAWNMYKSYYGELTSDRQKGFEKLFWEIFDQAYDRKLREKQLEV</sequence>
<dbReference type="InterPro" id="IPR008984">
    <property type="entry name" value="SMAD_FHA_dom_sf"/>
</dbReference>
<dbReference type="AlphaFoldDB" id="A0A1I5JC47"/>
<reference evidence="3 4" key="1">
    <citation type="submission" date="2016-10" db="EMBL/GenBank/DDBJ databases">
        <authorList>
            <person name="de Groot N.N."/>
        </authorList>
    </citation>
    <scope>NUCLEOTIDE SEQUENCE [LARGE SCALE GENOMIC DNA]</scope>
    <source>
        <strain evidence="3 4">DSM 15893</strain>
    </source>
</reference>
<dbReference type="CDD" id="cd00060">
    <property type="entry name" value="FHA"/>
    <property type="match status" value="1"/>
</dbReference>
<dbReference type="Gene3D" id="2.60.200.20">
    <property type="match status" value="1"/>
</dbReference>
<organism evidence="3 4">
    <name type="scientific">Enterovibrio norvegicus DSM 15893</name>
    <dbReference type="NCBI Taxonomy" id="1121869"/>
    <lineage>
        <taxon>Bacteria</taxon>
        <taxon>Pseudomonadati</taxon>
        <taxon>Pseudomonadota</taxon>
        <taxon>Gammaproteobacteria</taxon>
        <taxon>Vibrionales</taxon>
        <taxon>Vibrionaceae</taxon>
        <taxon>Enterovibrio</taxon>
    </lineage>
</organism>
<dbReference type="NCBIfam" id="TIGR03354">
    <property type="entry name" value="VI_FHA"/>
    <property type="match status" value="1"/>
</dbReference>
<feature type="domain" description="Type VI secretion system FHA" evidence="2">
    <location>
        <begin position="300"/>
        <end position="478"/>
    </location>
</feature>
<evidence type="ECO:0000313" key="4">
    <source>
        <dbReference type="Proteomes" id="UP000182692"/>
    </source>
</evidence>
<dbReference type="Pfam" id="PF20232">
    <property type="entry name" value="T6SS_FHA_C"/>
    <property type="match status" value="1"/>
</dbReference>
<dbReference type="InterPro" id="IPR046883">
    <property type="entry name" value="T6SS_FHA_C"/>
</dbReference>
<dbReference type="Proteomes" id="UP000182692">
    <property type="component" value="Unassembled WGS sequence"/>
</dbReference>
<evidence type="ECO:0000313" key="3">
    <source>
        <dbReference type="EMBL" id="SFO70143.1"/>
    </source>
</evidence>
<name>A0A1I5JC47_9GAMM</name>
<protein>
    <submittedName>
        <fullName evidence="3">Type VI secretion system protein ImpI</fullName>
    </submittedName>
</protein>
<dbReference type="InterPro" id="IPR000253">
    <property type="entry name" value="FHA_dom"/>
</dbReference>
<dbReference type="STRING" id="1121869.SAMN03084138_00093"/>
<evidence type="ECO:0000259" key="2">
    <source>
        <dbReference type="Pfam" id="PF20232"/>
    </source>
</evidence>
<dbReference type="OrthoDB" id="273564at2"/>
<dbReference type="EMBL" id="FOWR01000001">
    <property type="protein sequence ID" value="SFO70143.1"/>
    <property type="molecule type" value="Genomic_DNA"/>
</dbReference>